<dbReference type="Pfam" id="PF07833">
    <property type="entry name" value="Cu_amine_oxidN1"/>
    <property type="match status" value="1"/>
</dbReference>
<dbReference type="InterPro" id="IPR012854">
    <property type="entry name" value="Cu_amine_oxidase-like_N"/>
</dbReference>
<evidence type="ECO:0000259" key="2">
    <source>
        <dbReference type="Pfam" id="PF07833"/>
    </source>
</evidence>
<feature type="domain" description="Copper amine oxidase-like N-terminal" evidence="2">
    <location>
        <begin position="31"/>
        <end position="141"/>
    </location>
</feature>
<keyword evidence="1" id="KW-0732">Signal</keyword>
<dbReference type="AlphaFoldDB" id="A0AAE3J843"/>
<protein>
    <submittedName>
        <fullName evidence="3">Copper amine oxidase N-terminal domain-containing protein</fullName>
    </submittedName>
</protein>
<dbReference type="SUPFAM" id="SSF55383">
    <property type="entry name" value="Copper amine oxidase, domain N"/>
    <property type="match status" value="1"/>
</dbReference>
<comment type="caution">
    <text evidence="3">The sequence shown here is derived from an EMBL/GenBank/DDBJ whole genome shotgun (WGS) entry which is preliminary data.</text>
</comment>
<keyword evidence="4" id="KW-1185">Reference proteome</keyword>
<dbReference type="RefSeq" id="WP_308455670.1">
    <property type="nucleotide sequence ID" value="NZ_JAJEQM010000001.1"/>
</dbReference>
<dbReference type="Proteomes" id="UP001198242">
    <property type="component" value="Unassembled WGS sequence"/>
</dbReference>
<dbReference type="EMBL" id="JAJEQM010000001">
    <property type="protein sequence ID" value="MCC2209408.1"/>
    <property type="molecule type" value="Genomic_DNA"/>
</dbReference>
<sequence>MNKKIIASVLAVASVLTVSAGALADDNITVTVNGNNVSFVEITPFIENDHTLVPMREIFEALGADVQWDNETRTVISYDSVSDVSITMQIDSDVMYVNGDAVTLETPAKIVGSSTVVPVRAIAEGMHSVVGWDEATKTVTVEKEIKTEPSSQIPNPWTDYNSLDELNAALNNAESVKYQVADLNASSFDEGSKCEAQSYRYLADSNLAEIKYTYNTNVLDITVRTQPGDADISGISGGTKVEDYKVADSAVEIYTYNKTTYAIWSCEDAGTVMSHSVAVTENETVTDVNALVKTLVDDVETNHPRG</sequence>
<evidence type="ECO:0000256" key="1">
    <source>
        <dbReference type="SAM" id="SignalP"/>
    </source>
</evidence>
<feature type="signal peptide" evidence="1">
    <location>
        <begin position="1"/>
        <end position="24"/>
    </location>
</feature>
<dbReference type="Gene3D" id="3.30.457.10">
    <property type="entry name" value="Copper amine oxidase-like, N-terminal domain"/>
    <property type="match status" value="1"/>
</dbReference>
<dbReference type="InterPro" id="IPR036582">
    <property type="entry name" value="Mao_N_sf"/>
</dbReference>
<accession>A0AAE3J843</accession>
<organism evidence="3 4">
    <name type="scientific">Hominilimicola fabiformis</name>
    <dbReference type="NCBI Taxonomy" id="2885356"/>
    <lineage>
        <taxon>Bacteria</taxon>
        <taxon>Bacillati</taxon>
        <taxon>Bacillota</taxon>
        <taxon>Clostridia</taxon>
        <taxon>Eubacteriales</taxon>
        <taxon>Oscillospiraceae</taxon>
        <taxon>Hominilimicola</taxon>
    </lineage>
</organism>
<reference evidence="3 4" key="1">
    <citation type="submission" date="2021-10" db="EMBL/GenBank/DDBJ databases">
        <title>Anaerobic single-cell dispensing facilitates the cultivation of human gut bacteria.</title>
        <authorList>
            <person name="Afrizal A."/>
        </authorList>
    </citation>
    <scope>NUCLEOTIDE SEQUENCE [LARGE SCALE GENOMIC DNA]</scope>
    <source>
        <strain evidence="3 4">CLA-AA-H232</strain>
    </source>
</reference>
<evidence type="ECO:0000313" key="4">
    <source>
        <dbReference type="Proteomes" id="UP001198242"/>
    </source>
</evidence>
<evidence type="ECO:0000313" key="3">
    <source>
        <dbReference type="EMBL" id="MCC2209408.1"/>
    </source>
</evidence>
<name>A0AAE3J843_9FIRM</name>
<gene>
    <name evidence="3" type="ORF">LKE05_01150</name>
</gene>
<proteinExistence type="predicted"/>
<feature type="chain" id="PRO_5042001500" evidence="1">
    <location>
        <begin position="25"/>
        <end position="306"/>
    </location>
</feature>